<dbReference type="Proteomes" id="UP001469365">
    <property type="component" value="Unassembled WGS sequence"/>
</dbReference>
<dbReference type="EMBL" id="JBBPCC010000005">
    <property type="protein sequence ID" value="MEK8128367.1"/>
    <property type="molecule type" value="Genomic_DNA"/>
</dbReference>
<organism evidence="1 2">
    <name type="scientific">Paenibacillus filicis</name>
    <dbReference type="NCBI Taxonomy" id="669464"/>
    <lineage>
        <taxon>Bacteria</taxon>
        <taxon>Bacillati</taxon>
        <taxon>Bacillota</taxon>
        <taxon>Bacilli</taxon>
        <taxon>Bacillales</taxon>
        <taxon>Paenibacillaceae</taxon>
        <taxon>Paenibacillus</taxon>
    </lineage>
</organism>
<gene>
    <name evidence="1" type="ORF">WMW72_10675</name>
</gene>
<evidence type="ECO:0000313" key="1">
    <source>
        <dbReference type="EMBL" id="MEK8128367.1"/>
    </source>
</evidence>
<dbReference type="RefSeq" id="WP_341415434.1">
    <property type="nucleotide sequence ID" value="NZ_JBBPCC010000005.1"/>
</dbReference>
<evidence type="ECO:0000313" key="2">
    <source>
        <dbReference type="Proteomes" id="UP001469365"/>
    </source>
</evidence>
<reference evidence="1 2" key="1">
    <citation type="submission" date="2024-04" db="EMBL/GenBank/DDBJ databases">
        <title>draft genome sequnece of Paenibacillus filicis.</title>
        <authorList>
            <person name="Kim D.-U."/>
        </authorList>
    </citation>
    <scope>NUCLEOTIDE SEQUENCE [LARGE SCALE GENOMIC DNA]</scope>
    <source>
        <strain evidence="1 2">KACC14197</strain>
    </source>
</reference>
<proteinExistence type="predicted"/>
<evidence type="ECO:0008006" key="3">
    <source>
        <dbReference type="Google" id="ProtNLM"/>
    </source>
</evidence>
<comment type="caution">
    <text evidence="1">The sequence shown here is derived from an EMBL/GenBank/DDBJ whole genome shotgun (WGS) entry which is preliminary data.</text>
</comment>
<name>A0ABU9DJK6_9BACL</name>
<protein>
    <recommendedName>
        <fullName evidence="3">Phage protein</fullName>
    </recommendedName>
</protein>
<accession>A0ABU9DJK6</accession>
<sequence>MDRIKYFDTQQDADKEASEFLGWNRVTVFQNDWGDWQIEADGGLLYEDGYIR</sequence>
<keyword evidence="2" id="KW-1185">Reference proteome</keyword>